<keyword evidence="6 9" id="KW-0067">ATP-binding</keyword>
<name>A0A5M3N4E7_CONPW</name>
<dbReference type="PROSITE" id="PS00108">
    <property type="entry name" value="PROTEIN_KINASE_ST"/>
    <property type="match status" value="1"/>
</dbReference>
<dbReference type="EMBL" id="JH711574">
    <property type="protein sequence ID" value="EIW85715.1"/>
    <property type="molecule type" value="Genomic_DNA"/>
</dbReference>
<dbReference type="GO" id="GO:0035556">
    <property type="term" value="P:intracellular signal transduction"/>
    <property type="evidence" value="ECO:0007669"/>
    <property type="project" value="TreeGrafter"/>
</dbReference>
<keyword evidence="4 9" id="KW-0547">Nucleotide-binding</keyword>
<dbReference type="OMA" id="TRDERCE"/>
<dbReference type="SUPFAM" id="SSF56112">
    <property type="entry name" value="Protein kinase-like (PK-like)"/>
    <property type="match status" value="1"/>
</dbReference>
<evidence type="ECO:0000256" key="5">
    <source>
        <dbReference type="ARBA" id="ARBA00022777"/>
    </source>
</evidence>
<comment type="caution">
    <text evidence="11">The sequence shown here is derived from an EMBL/GenBank/DDBJ whole genome shotgun (WGS) entry which is preliminary data.</text>
</comment>
<evidence type="ECO:0000256" key="4">
    <source>
        <dbReference type="ARBA" id="ARBA00022741"/>
    </source>
</evidence>
<reference evidence="12" key="1">
    <citation type="journal article" date="2012" name="Science">
        <title>The Paleozoic origin of enzymatic lignin decomposition reconstructed from 31 fungal genomes.</title>
        <authorList>
            <person name="Floudas D."/>
            <person name="Binder M."/>
            <person name="Riley R."/>
            <person name="Barry K."/>
            <person name="Blanchette R.A."/>
            <person name="Henrissat B."/>
            <person name="Martinez A.T."/>
            <person name="Otillar R."/>
            <person name="Spatafora J.W."/>
            <person name="Yadav J.S."/>
            <person name="Aerts A."/>
            <person name="Benoit I."/>
            <person name="Boyd A."/>
            <person name="Carlson A."/>
            <person name="Copeland A."/>
            <person name="Coutinho P.M."/>
            <person name="de Vries R.P."/>
            <person name="Ferreira P."/>
            <person name="Findley K."/>
            <person name="Foster B."/>
            <person name="Gaskell J."/>
            <person name="Glotzer D."/>
            <person name="Gorecki P."/>
            <person name="Heitman J."/>
            <person name="Hesse C."/>
            <person name="Hori C."/>
            <person name="Igarashi K."/>
            <person name="Jurgens J.A."/>
            <person name="Kallen N."/>
            <person name="Kersten P."/>
            <person name="Kohler A."/>
            <person name="Kuees U."/>
            <person name="Kumar T.K.A."/>
            <person name="Kuo A."/>
            <person name="LaButti K."/>
            <person name="Larrondo L.F."/>
            <person name="Lindquist E."/>
            <person name="Ling A."/>
            <person name="Lombard V."/>
            <person name="Lucas S."/>
            <person name="Lundell T."/>
            <person name="Martin R."/>
            <person name="McLaughlin D.J."/>
            <person name="Morgenstern I."/>
            <person name="Morin E."/>
            <person name="Murat C."/>
            <person name="Nagy L.G."/>
            <person name="Nolan M."/>
            <person name="Ohm R.A."/>
            <person name="Patyshakuliyeva A."/>
            <person name="Rokas A."/>
            <person name="Ruiz-Duenas F.J."/>
            <person name="Sabat G."/>
            <person name="Salamov A."/>
            <person name="Samejima M."/>
            <person name="Schmutz J."/>
            <person name="Slot J.C."/>
            <person name="St John F."/>
            <person name="Stenlid J."/>
            <person name="Sun H."/>
            <person name="Sun S."/>
            <person name="Syed K."/>
            <person name="Tsang A."/>
            <person name="Wiebenga A."/>
            <person name="Young D."/>
            <person name="Pisabarro A."/>
            <person name="Eastwood D.C."/>
            <person name="Martin F."/>
            <person name="Cullen D."/>
            <person name="Grigoriev I.V."/>
            <person name="Hibbett D.S."/>
        </authorList>
    </citation>
    <scope>NUCLEOTIDE SEQUENCE [LARGE SCALE GENOMIC DNA]</scope>
    <source>
        <strain evidence="12">RWD-64-598 SS2</strain>
    </source>
</reference>
<evidence type="ECO:0000313" key="12">
    <source>
        <dbReference type="Proteomes" id="UP000053558"/>
    </source>
</evidence>
<feature type="binding site" evidence="9">
    <location>
        <position position="298"/>
    </location>
    <ligand>
        <name>ATP</name>
        <dbReference type="ChEBI" id="CHEBI:30616"/>
    </ligand>
</feature>
<dbReference type="InterPro" id="IPR017441">
    <property type="entry name" value="Protein_kinase_ATP_BS"/>
</dbReference>
<sequence>MPRFTQIILSPFKRKRNVCEPSDGTAPESTKTTWFSKRRRVRQSAFNDTPFAPSPHTSPPTRTSMCLSLVEISPLGTLEYPYGLESPACDHRCQEGVLDAGPLLLCNEPSAASENHQANNGALVSPLHLPTTRHSPRLATTSGTPLLEHTPRTLESDFPITPQQRGNALDPVIETLAKELVAAGPGSPDSDYHDNVPVYPKGLAIRVCSRPLASSDRNAVPVRSSRHHQTRDERCESDLVFSYPAFPPNLPPQAFVPPYGPHLAFGGIKFYPSSQIGSGSFGTVWHAFTNQGQEVAIKLLHKPMILSNGLSGNGTGIQSEMEFVENEWLALKRITEAGSPFLTSVLYSFEDDENIYFVQRLYPSSLGARIRDSASVPVQLFQIRIWAAEIVLAIEDLHNLGIVHRDIKLDNVLLSPNGHAALGDLGLACIAADGMSLKDMVMRSSCGTPHSMAPEMFARGPEDPAYGYKTDMWAFGVLLLELCLRLPHWSDCPFSGMGGTPDPRNCIICVGDPYAKDLISDLLQEDPTKRPGWDEVKRHAFFRSLNWREVAARSIPTICVPHLGSQRSPRHRLEGFVEKIKAEGRFNVDELYELTKTVMPTTKRWDFQCPLELLADPQHGKSCIALGDGRCVYEGSQFPHHETH</sequence>
<dbReference type="InterPro" id="IPR008271">
    <property type="entry name" value="Ser/Thr_kinase_AS"/>
</dbReference>
<keyword evidence="5 11" id="KW-0418">Kinase</keyword>
<dbReference type="AlphaFoldDB" id="A0A5M3N4E7"/>
<dbReference type="InterPro" id="IPR000719">
    <property type="entry name" value="Prot_kinase_dom"/>
</dbReference>
<evidence type="ECO:0000259" key="10">
    <source>
        <dbReference type="PROSITE" id="PS50011"/>
    </source>
</evidence>
<dbReference type="PANTHER" id="PTHR24356">
    <property type="entry name" value="SERINE/THREONINE-PROTEIN KINASE"/>
    <property type="match status" value="1"/>
</dbReference>
<keyword evidence="2" id="KW-0723">Serine/threonine-protein kinase</keyword>
<comment type="catalytic activity">
    <reaction evidence="7">
        <text>L-threonyl-[protein] + ATP = O-phospho-L-threonyl-[protein] + ADP + H(+)</text>
        <dbReference type="Rhea" id="RHEA:46608"/>
        <dbReference type="Rhea" id="RHEA-COMP:11060"/>
        <dbReference type="Rhea" id="RHEA-COMP:11605"/>
        <dbReference type="ChEBI" id="CHEBI:15378"/>
        <dbReference type="ChEBI" id="CHEBI:30013"/>
        <dbReference type="ChEBI" id="CHEBI:30616"/>
        <dbReference type="ChEBI" id="CHEBI:61977"/>
        <dbReference type="ChEBI" id="CHEBI:456216"/>
        <dbReference type="EC" id="2.7.11.1"/>
    </reaction>
</comment>
<dbReference type="GO" id="GO:0005524">
    <property type="term" value="F:ATP binding"/>
    <property type="evidence" value="ECO:0007669"/>
    <property type="project" value="UniProtKB-UniRule"/>
</dbReference>
<dbReference type="EC" id="2.7.11.1" evidence="1"/>
<proteinExistence type="predicted"/>
<evidence type="ECO:0000256" key="9">
    <source>
        <dbReference type="PROSITE-ProRule" id="PRU10141"/>
    </source>
</evidence>
<gene>
    <name evidence="11" type="ORF">CONPUDRAFT_142169</name>
</gene>
<dbReference type="InterPro" id="IPR011009">
    <property type="entry name" value="Kinase-like_dom_sf"/>
</dbReference>
<dbReference type="SMART" id="SM00220">
    <property type="entry name" value="S_TKc"/>
    <property type="match status" value="1"/>
</dbReference>
<dbReference type="GO" id="GO:0004674">
    <property type="term" value="F:protein serine/threonine kinase activity"/>
    <property type="evidence" value="ECO:0007669"/>
    <property type="project" value="UniProtKB-KW"/>
</dbReference>
<dbReference type="Gene3D" id="1.10.510.10">
    <property type="entry name" value="Transferase(Phosphotransferase) domain 1"/>
    <property type="match status" value="1"/>
</dbReference>
<protein>
    <recommendedName>
        <fullName evidence="1">non-specific serine/threonine protein kinase</fullName>
        <ecNumber evidence="1">2.7.11.1</ecNumber>
    </recommendedName>
</protein>
<comment type="catalytic activity">
    <reaction evidence="8">
        <text>L-seryl-[protein] + ATP = O-phospho-L-seryl-[protein] + ADP + H(+)</text>
        <dbReference type="Rhea" id="RHEA:17989"/>
        <dbReference type="Rhea" id="RHEA-COMP:9863"/>
        <dbReference type="Rhea" id="RHEA-COMP:11604"/>
        <dbReference type="ChEBI" id="CHEBI:15378"/>
        <dbReference type="ChEBI" id="CHEBI:29999"/>
        <dbReference type="ChEBI" id="CHEBI:30616"/>
        <dbReference type="ChEBI" id="CHEBI:83421"/>
        <dbReference type="ChEBI" id="CHEBI:456216"/>
        <dbReference type="EC" id="2.7.11.1"/>
    </reaction>
</comment>
<dbReference type="OrthoDB" id="1668230at2759"/>
<keyword evidence="3" id="KW-0808">Transferase</keyword>
<dbReference type="Gene3D" id="3.30.200.20">
    <property type="entry name" value="Phosphorylase Kinase, domain 1"/>
    <property type="match status" value="1"/>
</dbReference>
<organism evidence="11 12">
    <name type="scientific">Coniophora puteana (strain RWD-64-598)</name>
    <name type="common">Brown rot fungus</name>
    <dbReference type="NCBI Taxonomy" id="741705"/>
    <lineage>
        <taxon>Eukaryota</taxon>
        <taxon>Fungi</taxon>
        <taxon>Dikarya</taxon>
        <taxon>Basidiomycota</taxon>
        <taxon>Agaricomycotina</taxon>
        <taxon>Agaricomycetes</taxon>
        <taxon>Agaricomycetidae</taxon>
        <taxon>Boletales</taxon>
        <taxon>Coniophorineae</taxon>
        <taxon>Coniophoraceae</taxon>
        <taxon>Coniophora</taxon>
    </lineage>
</organism>
<dbReference type="Pfam" id="PF00069">
    <property type="entry name" value="Pkinase"/>
    <property type="match status" value="1"/>
</dbReference>
<evidence type="ECO:0000256" key="8">
    <source>
        <dbReference type="ARBA" id="ARBA00048679"/>
    </source>
</evidence>
<evidence type="ECO:0000313" key="11">
    <source>
        <dbReference type="EMBL" id="EIW85715.1"/>
    </source>
</evidence>
<evidence type="ECO:0000256" key="6">
    <source>
        <dbReference type="ARBA" id="ARBA00022840"/>
    </source>
</evidence>
<dbReference type="PANTHER" id="PTHR24356:SF1">
    <property type="entry name" value="SERINE_THREONINE-PROTEIN KINASE GREATWALL"/>
    <property type="match status" value="1"/>
</dbReference>
<dbReference type="KEGG" id="cput:CONPUDRAFT_142169"/>
<accession>A0A5M3N4E7</accession>
<dbReference type="PROSITE" id="PS50011">
    <property type="entry name" value="PROTEIN_KINASE_DOM"/>
    <property type="match status" value="1"/>
</dbReference>
<dbReference type="CDD" id="cd00180">
    <property type="entry name" value="PKc"/>
    <property type="match status" value="1"/>
</dbReference>
<evidence type="ECO:0000256" key="1">
    <source>
        <dbReference type="ARBA" id="ARBA00012513"/>
    </source>
</evidence>
<dbReference type="InterPro" id="IPR050236">
    <property type="entry name" value="Ser_Thr_kinase_AGC"/>
</dbReference>
<evidence type="ECO:0000256" key="2">
    <source>
        <dbReference type="ARBA" id="ARBA00022527"/>
    </source>
</evidence>
<feature type="domain" description="Protein kinase" evidence="10">
    <location>
        <begin position="270"/>
        <end position="542"/>
    </location>
</feature>
<dbReference type="PROSITE" id="PS00107">
    <property type="entry name" value="PROTEIN_KINASE_ATP"/>
    <property type="match status" value="1"/>
</dbReference>
<evidence type="ECO:0000256" key="7">
    <source>
        <dbReference type="ARBA" id="ARBA00047899"/>
    </source>
</evidence>
<keyword evidence="12" id="KW-1185">Reference proteome</keyword>
<dbReference type="GeneID" id="19201711"/>
<evidence type="ECO:0000256" key="3">
    <source>
        <dbReference type="ARBA" id="ARBA00022679"/>
    </source>
</evidence>
<dbReference type="Proteomes" id="UP000053558">
    <property type="component" value="Unassembled WGS sequence"/>
</dbReference>
<dbReference type="RefSeq" id="XP_007765120.1">
    <property type="nucleotide sequence ID" value="XM_007766930.1"/>
</dbReference>